<evidence type="ECO:0000256" key="1">
    <source>
        <dbReference type="SAM" id="Phobius"/>
    </source>
</evidence>
<dbReference type="STRING" id="576117.SAMN04488138_104231"/>
<evidence type="ECO:0000313" key="3">
    <source>
        <dbReference type="EMBL" id="SFJ40260.1"/>
    </source>
</evidence>
<keyword evidence="1" id="KW-0812">Transmembrane</keyword>
<keyword evidence="4" id="KW-1185">Reference proteome</keyword>
<keyword evidence="1" id="KW-1133">Transmembrane helix</keyword>
<dbReference type="GeneID" id="98664446"/>
<protein>
    <submittedName>
        <fullName evidence="3">Cellulose synthase subunit</fullName>
    </submittedName>
</protein>
<gene>
    <name evidence="3" type="ORF">SAMN04488138_104231</name>
</gene>
<accession>A0A1I3R2J9</accession>
<organism evidence="3 4">
    <name type="scientific">Celeribacter halophilus</name>
    <dbReference type="NCBI Taxonomy" id="576117"/>
    <lineage>
        <taxon>Bacteria</taxon>
        <taxon>Pseudomonadati</taxon>
        <taxon>Pseudomonadota</taxon>
        <taxon>Alphaproteobacteria</taxon>
        <taxon>Rhodobacterales</taxon>
        <taxon>Roseobacteraceae</taxon>
        <taxon>Celeribacter</taxon>
    </lineage>
</organism>
<feature type="signal peptide" evidence="2">
    <location>
        <begin position="1"/>
        <end position="20"/>
    </location>
</feature>
<dbReference type="RefSeq" id="WP_066601261.1">
    <property type="nucleotide sequence ID" value="NZ_FORY01000004.1"/>
</dbReference>
<reference evidence="3 4" key="1">
    <citation type="submission" date="2016-10" db="EMBL/GenBank/DDBJ databases">
        <authorList>
            <person name="de Groot N.N."/>
        </authorList>
    </citation>
    <scope>NUCLEOTIDE SEQUENCE [LARGE SCALE GENOMIC DNA]</scope>
    <source>
        <strain evidence="3 4">CGMCC 1.8891</strain>
    </source>
</reference>
<dbReference type="AlphaFoldDB" id="A0A1I3R2J9"/>
<dbReference type="Gene3D" id="2.60.120.260">
    <property type="entry name" value="Galactose-binding domain-like"/>
    <property type="match status" value="1"/>
</dbReference>
<name>A0A1I3R2J9_9RHOB</name>
<evidence type="ECO:0000313" key="4">
    <source>
        <dbReference type="Proteomes" id="UP000183299"/>
    </source>
</evidence>
<proteinExistence type="predicted"/>
<dbReference type="UniPathway" id="UPA00694"/>
<sequence length="653" mass="69361">MKHVLFATVSLCILAFGAQAQTTSLTQNEGAAAAAPSRMGNTLIRNTSLRDLGFRDGFAFSRLSGEATVYFPVLDEAPMRDGFLSLDFEHGATNGVERFLQVRIGERIAASVGLPEEGGRLSVPVSIRPDDLRGGFVAVTLSYSGGFSEFVCIDERASGDFIQISPDSTLSLTLAADEIDTPWEFNELRPAQIYVQMPQSDQMAGLAAAVRAATLFGAEQGGVRFGTEPVDTSSYVWETGVIALDVTTSGTASEMEVVQEGGKPVLHLRGTDPQIGLWQISSDWAELADAPTSVTGAISGGAFDADALALTDLGADLQARLVASSTQFQVPFQSSDLPVGKTVSEVDLILAAGLDPSGAGATATVYLNDTLLGSRPLAKGEPERVKLSVPSGVVGRDNALRVLIQRQVSSGACREMPQSYPAQVLPGSKLILSEATGGTDQFYQLRQEFESGAQIFVDPDMGLSHSDVLPWLGNVAGTMVPDQAPIIPRNALTDIEAGTPFIILSDTNPGDGDPLITVDGGRIEIRDRAGNVMFDGEALDRLGIVQIVTRNGVHGLWVRPGSGPAPVTSAQTPFVLDRGDVALIAEEGVIVATSTNGSPLIEVVYPDRTNLKQILDQYRPWIVGGLWLALTLIVLAAFQRIYRRRRSSSSTDT</sequence>
<keyword evidence="2" id="KW-0732">Signal</keyword>
<feature type="transmembrane region" description="Helical" evidence="1">
    <location>
        <begin position="618"/>
        <end position="638"/>
    </location>
</feature>
<dbReference type="Proteomes" id="UP000183299">
    <property type="component" value="Unassembled WGS sequence"/>
</dbReference>
<dbReference type="OrthoDB" id="7315676at2"/>
<keyword evidence="1" id="KW-0472">Membrane</keyword>
<evidence type="ECO:0000256" key="2">
    <source>
        <dbReference type="SAM" id="SignalP"/>
    </source>
</evidence>
<feature type="chain" id="PRO_5042483852" evidence="2">
    <location>
        <begin position="21"/>
        <end position="653"/>
    </location>
</feature>
<dbReference type="EMBL" id="FORY01000004">
    <property type="protein sequence ID" value="SFJ40260.1"/>
    <property type="molecule type" value="Genomic_DNA"/>
</dbReference>